<gene>
    <name evidence="2" type="ORF">C3L24_04285</name>
</gene>
<feature type="domain" description="CopZ zinc binding" evidence="1">
    <location>
        <begin position="28"/>
        <end position="86"/>
    </location>
</feature>
<protein>
    <recommendedName>
        <fullName evidence="1">CopZ zinc binding domain-containing protein</fullName>
    </recommendedName>
</protein>
<evidence type="ECO:0000259" key="1">
    <source>
        <dbReference type="Pfam" id="PF18423"/>
    </source>
</evidence>
<dbReference type="EMBL" id="PQCO01000152">
    <property type="protein sequence ID" value="PUE03698.1"/>
    <property type="molecule type" value="Genomic_DNA"/>
</dbReference>
<name>A0A6N4E3T4_9GAMM</name>
<dbReference type="Proteomes" id="UP000250928">
    <property type="component" value="Unassembled WGS sequence"/>
</dbReference>
<sequence>MPMLALGPFGGAAGMPDCCSGSRAGQRPCPVSGQLCAVVSRRTVLHHLQAPWSREVREQDYYFCDDPGCPVVYFDRDASTITAEALRTEVGVKALGLDATLCYCFGISFGAAADNPAIREFVVEQTQQGICACEARNPSGRCCLRDFPTR</sequence>
<dbReference type="CDD" id="cd10141">
    <property type="entry name" value="CopZ-like_Fer2_BFD-like"/>
    <property type="match status" value="1"/>
</dbReference>
<dbReference type="InterPro" id="IPR041854">
    <property type="entry name" value="BFD-like_2Fe2S-bd_dom_sf"/>
</dbReference>
<dbReference type="Gene3D" id="2.20.25.270">
    <property type="match status" value="1"/>
</dbReference>
<dbReference type="AlphaFoldDB" id="A0A6N4E3T4"/>
<proteinExistence type="predicted"/>
<dbReference type="NCBIfam" id="NF047645">
    <property type="entry name" value="CopZ_Nterm_CC"/>
    <property type="match status" value="1"/>
</dbReference>
<dbReference type="Gene3D" id="1.10.10.1100">
    <property type="entry name" value="BFD-like [2Fe-2S]-binding domain"/>
    <property type="match status" value="1"/>
</dbReference>
<dbReference type="Pfam" id="PF18423">
    <property type="entry name" value="zf_CopZ"/>
    <property type="match status" value="1"/>
</dbReference>
<accession>A0A6N4E3T4</accession>
<comment type="caution">
    <text evidence="2">The sequence shown here is derived from an EMBL/GenBank/DDBJ whole genome shotgun (WGS) entry which is preliminary data.</text>
</comment>
<reference evidence="2 3" key="1">
    <citation type="submission" date="2018-01" db="EMBL/GenBank/DDBJ databases">
        <title>Novel co-symbiosis in the lucinid bivalve Phacoides pectinatus.</title>
        <authorList>
            <person name="Lim S.J."/>
            <person name="Davis B.G."/>
            <person name="Gill D.E."/>
            <person name="Engel A.S."/>
            <person name="Anderson L.C."/>
            <person name="Campbell B.J."/>
        </authorList>
    </citation>
    <scope>NUCLEOTIDE SEQUENCE [LARGE SCALE GENOMIC DNA]</scope>
    <source>
        <strain evidence="2">N3_P5</strain>
    </source>
</reference>
<evidence type="ECO:0000313" key="2">
    <source>
        <dbReference type="EMBL" id="PUE03698.1"/>
    </source>
</evidence>
<evidence type="ECO:0000313" key="3">
    <source>
        <dbReference type="Proteomes" id="UP000250928"/>
    </source>
</evidence>
<organism evidence="2 3">
    <name type="scientific">Candidatus Sedimenticola endophacoides</name>
    <dbReference type="NCBI Taxonomy" id="2548426"/>
    <lineage>
        <taxon>Bacteria</taxon>
        <taxon>Pseudomonadati</taxon>
        <taxon>Pseudomonadota</taxon>
        <taxon>Gammaproteobacteria</taxon>
        <taxon>Chromatiales</taxon>
        <taxon>Sedimenticolaceae</taxon>
        <taxon>Sedimenticola</taxon>
    </lineage>
</organism>
<dbReference type="InterPro" id="IPR040890">
    <property type="entry name" value="Znf_CopZ"/>
</dbReference>